<protein>
    <submittedName>
        <fullName evidence="2">Crp/Fnr family transcriptional regulator</fullName>
    </submittedName>
</protein>
<sequence length="191" mass="23197">MSEQLYTHLNKYISVEAHDFKKINSYFKPKRVLKKEIVLEAGEFCQHLYFVEKGCLQQYFITDKGTERTVQFAIENWWMTDFLSYQNKTRTDFYIQAVENTRLLVIDRQDQEQLLQEFPILERYFRMVYQIAYGSSLMKMKYLFNFSKEELYFHFTEHFPEFAQRVPQYLIASFLGLTPEYVSEIRAKKRS</sequence>
<dbReference type="Gene3D" id="2.60.120.10">
    <property type="entry name" value="Jelly Rolls"/>
    <property type="match status" value="1"/>
</dbReference>
<evidence type="ECO:0000259" key="1">
    <source>
        <dbReference type="PROSITE" id="PS50042"/>
    </source>
</evidence>
<feature type="domain" description="Cyclic nucleotide-binding" evidence="1">
    <location>
        <begin position="5"/>
        <end position="115"/>
    </location>
</feature>
<organism evidence="2 3">
    <name type="scientific">Flagellimonas nanhaiensis</name>
    <dbReference type="NCBI Taxonomy" id="2292706"/>
    <lineage>
        <taxon>Bacteria</taxon>
        <taxon>Pseudomonadati</taxon>
        <taxon>Bacteroidota</taxon>
        <taxon>Flavobacteriia</taxon>
        <taxon>Flavobacteriales</taxon>
        <taxon>Flavobacteriaceae</taxon>
        <taxon>Flagellimonas</taxon>
    </lineage>
</organism>
<dbReference type="InterPro" id="IPR014710">
    <property type="entry name" value="RmlC-like_jellyroll"/>
</dbReference>
<dbReference type="Pfam" id="PF00027">
    <property type="entry name" value="cNMP_binding"/>
    <property type="match status" value="1"/>
</dbReference>
<dbReference type="PROSITE" id="PS50042">
    <property type="entry name" value="CNMP_BINDING_3"/>
    <property type="match status" value="1"/>
</dbReference>
<gene>
    <name evidence="2" type="ORF">DX873_03500</name>
</gene>
<evidence type="ECO:0000313" key="2">
    <source>
        <dbReference type="EMBL" id="RDY61245.1"/>
    </source>
</evidence>
<keyword evidence="3" id="KW-1185">Reference proteome</keyword>
<comment type="caution">
    <text evidence="2">The sequence shown here is derived from an EMBL/GenBank/DDBJ whole genome shotgun (WGS) entry which is preliminary data.</text>
</comment>
<dbReference type="EMBL" id="QTJX01000001">
    <property type="protein sequence ID" value="RDY61245.1"/>
    <property type="molecule type" value="Genomic_DNA"/>
</dbReference>
<reference evidence="2 3" key="1">
    <citation type="submission" date="2018-08" db="EMBL/GenBank/DDBJ databases">
        <title>Muricauda nanhaiensis sp. nov., isolated from seawater of the South China Sea.</title>
        <authorList>
            <person name="Dang Y."/>
        </authorList>
    </citation>
    <scope>NUCLEOTIDE SEQUENCE [LARGE SCALE GENOMIC DNA]</scope>
    <source>
        <strain evidence="2 3">SM1704</strain>
    </source>
</reference>
<name>A0A371JTW8_9FLAO</name>
<evidence type="ECO:0000313" key="3">
    <source>
        <dbReference type="Proteomes" id="UP000261828"/>
    </source>
</evidence>
<dbReference type="CDD" id="cd00038">
    <property type="entry name" value="CAP_ED"/>
    <property type="match status" value="1"/>
</dbReference>
<dbReference type="AlphaFoldDB" id="A0A371JTW8"/>
<dbReference type="InterPro" id="IPR000595">
    <property type="entry name" value="cNMP-bd_dom"/>
</dbReference>
<proteinExistence type="predicted"/>
<dbReference type="Proteomes" id="UP000261828">
    <property type="component" value="Unassembled WGS sequence"/>
</dbReference>
<dbReference type="SUPFAM" id="SSF51206">
    <property type="entry name" value="cAMP-binding domain-like"/>
    <property type="match status" value="1"/>
</dbReference>
<dbReference type="InterPro" id="IPR018490">
    <property type="entry name" value="cNMP-bd_dom_sf"/>
</dbReference>
<dbReference type="RefSeq" id="WP_116183128.1">
    <property type="nucleotide sequence ID" value="NZ_QTJX01000001.1"/>
</dbReference>
<accession>A0A371JTW8</accession>
<dbReference type="OrthoDB" id="1092431at2"/>